<dbReference type="Gene3D" id="1.25.40.10">
    <property type="entry name" value="Tetratricopeptide repeat domain"/>
    <property type="match status" value="1"/>
</dbReference>
<organism evidence="1 2">
    <name type="scientific">Brumimicrobium salinarum</name>
    <dbReference type="NCBI Taxonomy" id="2058658"/>
    <lineage>
        <taxon>Bacteria</taxon>
        <taxon>Pseudomonadati</taxon>
        <taxon>Bacteroidota</taxon>
        <taxon>Flavobacteriia</taxon>
        <taxon>Flavobacteriales</taxon>
        <taxon>Crocinitomicaceae</taxon>
        <taxon>Brumimicrobium</taxon>
    </lineage>
</organism>
<dbReference type="PANTHER" id="PTHR37841">
    <property type="entry name" value="GLR2918 PROTEIN"/>
    <property type="match status" value="1"/>
</dbReference>
<dbReference type="PANTHER" id="PTHR37841:SF1">
    <property type="entry name" value="DUF3298 DOMAIN-CONTAINING PROTEIN"/>
    <property type="match status" value="1"/>
</dbReference>
<keyword evidence="2" id="KW-1185">Reference proteome</keyword>
<dbReference type="Pfam" id="PF14903">
    <property type="entry name" value="WG_beta_rep"/>
    <property type="match status" value="6"/>
</dbReference>
<protein>
    <recommendedName>
        <fullName evidence="3">WG repeat-containing protein</fullName>
    </recommendedName>
</protein>
<sequence>MIKSKYILFIVLGLFLIQLNACKVSKGFEALEEYNYFEAKHLFEKSLNKEASPAAYGLSVIYLRKDNPFHNLDSAYHYALLSVESYSKVKHKKHEKWQEDLSYNLRKAKQHREKISDIGFKVTVLENSVKGYQSFIVKYPWSSKIEQAELKRDSLAFLNAKTENTSFALSSFLEKYPDNKWVSQAQSLLYRAQYDETVMKGETETYVKFIDKYPNNPLVKEAQLQIYQIESKDNTIQSYYSFINNYSNNPHVADAWKKLYRLSISDYTRKNVEQFEKQYPDFPFPELIAEDLKLIEQQLFPFVSNNKYGFMNGEGQEKIAPSFDYAGPFNNGLAVVLDNNHFGYINKNGQIMIPIQFEEAMDFSKGRAIVQVNGMYGVIDVSGNYVLPPQFIDIGGYVEGVTYAQSPKGFQYFDLDGELAFDLIFQEAFSFNNGMAKVKTHTLNAYIDRKGNYVCKVTNGKIRYFSDSLFVHEMRDSSCLIFANGSYLENQCYDQIGVLSENRAIVEKDGKYGYINRNGEVSIPLKYIPFPNYFQFAQFKNAHVVFKKGNRYAMMDSLGGSVLPALFEGIGDYGELIPITKGDLWGYTNHNVRLKIKYQYDFAFAFIDGTAIVEKDNYFGVIDLNNEIIFPMVFESIKRVNKQLFLVKKDGRFGLYSKEGEAIVETTYQRIIELDDGLFKLVKNNEISYYNALKNKKIIANK</sequence>
<dbReference type="EMBL" id="PJNI01000007">
    <property type="protein sequence ID" value="PKR80988.1"/>
    <property type="molecule type" value="Genomic_DNA"/>
</dbReference>
<proteinExistence type="predicted"/>
<dbReference type="AlphaFoldDB" id="A0A2I0R331"/>
<dbReference type="InterPro" id="IPR011990">
    <property type="entry name" value="TPR-like_helical_dom_sf"/>
</dbReference>
<dbReference type="InterPro" id="IPR032774">
    <property type="entry name" value="WG_beta_rep"/>
</dbReference>
<evidence type="ECO:0008006" key="3">
    <source>
        <dbReference type="Google" id="ProtNLM"/>
    </source>
</evidence>
<accession>A0A2I0R331</accession>
<dbReference type="Proteomes" id="UP000236654">
    <property type="component" value="Unassembled WGS sequence"/>
</dbReference>
<reference evidence="1 2" key="1">
    <citation type="submission" date="2017-12" db="EMBL/GenBank/DDBJ databases">
        <title>The draft genome sequence of Brumimicrobium saltpan LHR20.</title>
        <authorList>
            <person name="Do Z.-J."/>
            <person name="Luo H.-R."/>
        </authorList>
    </citation>
    <scope>NUCLEOTIDE SEQUENCE [LARGE SCALE GENOMIC DNA]</scope>
    <source>
        <strain evidence="1 2">LHR20</strain>
    </source>
</reference>
<evidence type="ECO:0000313" key="1">
    <source>
        <dbReference type="EMBL" id="PKR80988.1"/>
    </source>
</evidence>
<name>A0A2I0R331_9FLAO</name>
<gene>
    <name evidence="1" type="ORF">CW751_07425</name>
</gene>
<evidence type="ECO:0000313" key="2">
    <source>
        <dbReference type="Proteomes" id="UP000236654"/>
    </source>
</evidence>
<dbReference type="OrthoDB" id="5464673at2"/>
<comment type="caution">
    <text evidence="1">The sequence shown here is derived from an EMBL/GenBank/DDBJ whole genome shotgun (WGS) entry which is preliminary data.</text>
</comment>